<organism evidence="1">
    <name type="scientific">bioreactor metagenome</name>
    <dbReference type="NCBI Taxonomy" id="1076179"/>
    <lineage>
        <taxon>unclassified sequences</taxon>
        <taxon>metagenomes</taxon>
        <taxon>ecological metagenomes</taxon>
    </lineage>
</organism>
<accession>A0A645I5N6</accession>
<sequence>MIGPRAPSCFDRGHPQVKYLFEDPQKAAAEWYERRKLFPIMHTLGVRKTLAEQHPWLPGALVKAFEHSKAVALTRLSDTSATKVTLPFIEDQLRNARRLMGQDFWSYGFAENAHVVDRFLAQHHAEGLSSRRLQPAELFHPASLESFKI</sequence>
<proteinExistence type="predicted"/>
<reference evidence="1" key="1">
    <citation type="submission" date="2019-08" db="EMBL/GenBank/DDBJ databases">
        <authorList>
            <person name="Kucharzyk K."/>
            <person name="Murdoch R.W."/>
            <person name="Higgins S."/>
            <person name="Loffler F."/>
        </authorList>
    </citation>
    <scope>NUCLEOTIDE SEQUENCE</scope>
</reference>
<evidence type="ECO:0008006" key="2">
    <source>
        <dbReference type="Google" id="ProtNLM"/>
    </source>
</evidence>
<comment type="caution">
    <text evidence="1">The sequence shown here is derived from an EMBL/GenBank/DDBJ whole genome shotgun (WGS) entry which is preliminary data.</text>
</comment>
<protein>
    <recommendedName>
        <fullName evidence="2">4,5-dihydroxyphthalate decarboxylase</fullName>
    </recommendedName>
</protein>
<name>A0A645I5N6_9ZZZZ</name>
<evidence type="ECO:0000313" key="1">
    <source>
        <dbReference type="EMBL" id="MPN46568.1"/>
    </source>
</evidence>
<dbReference type="SUPFAM" id="SSF53850">
    <property type="entry name" value="Periplasmic binding protein-like II"/>
    <property type="match status" value="1"/>
</dbReference>
<gene>
    <name evidence="1" type="ORF">SDC9_194158</name>
</gene>
<dbReference type="EMBL" id="VSSQ01107342">
    <property type="protein sequence ID" value="MPN46568.1"/>
    <property type="molecule type" value="Genomic_DNA"/>
</dbReference>
<dbReference type="AlphaFoldDB" id="A0A645I5N6"/>